<dbReference type="KEGG" id="dbc:MFMK1_001055"/>
<dbReference type="SUPFAM" id="SSF81301">
    <property type="entry name" value="Nucleotidyltransferase"/>
    <property type="match status" value="1"/>
</dbReference>
<comment type="subcellular location">
    <subcellularLocation>
        <location evidence="2">Cytoplasm</location>
    </subcellularLocation>
</comment>
<dbReference type="Pfam" id="PF02410">
    <property type="entry name" value="RsfS"/>
    <property type="match status" value="1"/>
</dbReference>
<accession>A0AAU0UL48</accession>
<keyword evidence="2" id="KW-0963">Cytoplasm</keyword>
<comment type="subunit">
    <text evidence="2">Interacts with ribosomal protein uL14 (rplN).</text>
</comment>
<evidence type="ECO:0000256" key="1">
    <source>
        <dbReference type="ARBA" id="ARBA00010574"/>
    </source>
</evidence>
<dbReference type="InterPro" id="IPR004394">
    <property type="entry name" value="Iojap/RsfS/C7orf30"/>
</dbReference>
<dbReference type="GO" id="GO:0090071">
    <property type="term" value="P:negative regulation of ribosome biogenesis"/>
    <property type="evidence" value="ECO:0007669"/>
    <property type="project" value="UniProtKB-UniRule"/>
</dbReference>
<dbReference type="Gene3D" id="3.30.460.10">
    <property type="entry name" value="Beta Polymerase, domain 2"/>
    <property type="match status" value="1"/>
</dbReference>
<name>A0AAU0UL48_9FIRM</name>
<dbReference type="GO" id="GO:0017148">
    <property type="term" value="P:negative regulation of translation"/>
    <property type="evidence" value="ECO:0007669"/>
    <property type="project" value="UniProtKB-UniRule"/>
</dbReference>
<evidence type="ECO:0000256" key="2">
    <source>
        <dbReference type="HAMAP-Rule" id="MF_01477"/>
    </source>
</evidence>
<dbReference type="GO" id="GO:0042256">
    <property type="term" value="P:cytosolic ribosome assembly"/>
    <property type="evidence" value="ECO:0007669"/>
    <property type="project" value="UniProtKB-UniRule"/>
</dbReference>
<comment type="similarity">
    <text evidence="1 2">Belongs to the Iojap/RsfS family.</text>
</comment>
<keyword evidence="4" id="KW-1185">Reference proteome</keyword>
<dbReference type="AlphaFoldDB" id="A0AAU0UL48"/>
<protein>
    <recommendedName>
        <fullName evidence="2">Ribosomal silencing factor RsfS</fullName>
    </recommendedName>
</protein>
<comment type="function">
    <text evidence="2">Functions as a ribosomal silencing factor. Interacts with ribosomal protein uL14 (rplN), blocking formation of intersubunit bridge B8. Prevents association of the 30S and 50S ribosomal subunits and the formation of functional ribosomes, thus repressing translation.</text>
</comment>
<dbReference type="InterPro" id="IPR043519">
    <property type="entry name" value="NT_sf"/>
</dbReference>
<proteinExistence type="inferred from homology"/>
<dbReference type="NCBIfam" id="TIGR00090">
    <property type="entry name" value="rsfS_iojap_ybeB"/>
    <property type="match status" value="1"/>
</dbReference>
<dbReference type="HAMAP" id="MF_01477">
    <property type="entry name" value="Iojap_RsfS"/>
    <property type="match status" value="1"/>
</dbReference>
<dbReference type="EMBL" id="CP121694">
    <property type="protein sequence ID" value="WRO21252.1"/>
    <property type="molecule type" value="Genomic_DNA"/>
</dbReference>
<dbReference type="RefSeq" id="WP_366924104.1">
    <property type="nucleotide sequence ID" value="NZ_CP121694.1"/>
</dbReference>
<gene>
    <name evidence="2 3" type="primary">rsfS</name>
    <name evidence="3" type="ORF">MFMK1_001055</name>
</gene>
<dbReference type="PANTHER" id="PTHR21043:SF0">
    <property type="entry name" value="MITOCHONDRIAL ASSEMBLY OF RIBOSOMAL LARGE SUBUNIT PROTEIN 1"/>
    <property type="match status" value="1"/>
</dbReference>
<evidence type="ECO:0000313" key="3">
    <source>
        <dbReference type="EMBL" id="WRO21252.1"/>
    </source>
</evidence>
<sequence length="116" mass="13164">MKDSRSLAKEIAIAASEKKGRNIVLLNLQEVSLIADYFVIVSAGSSTQVKAIADSILKKLREEDIVPRSREGYQEAQWILLDYGGVVTHIFQEEQRQFYDLERLWGDAESEQFQGS</sequence>
<dbReference type="GO" id="GO:0043023">
    <property type="term" value="F:ribosomal large subunit binding"/>
    <property type="evidence" value="ECO:0007669"/>
    <property type="project" value="TreeGrafter"/>
</dbReference>
<dbReference type="GO" id="GO:0005737">
    <property type="term" value="C:cytoplasm"/>
    <property type="evidence" value="ECO:0007669"/>
    <property type="project" value="UniProtKB-SubCell"/>
</dbReference>
<evidence type="ECO:0000313" key="4">
    <source>
        <dbReference type="Proteomes" id="UP001329915"/>
    </source>
</evidence>
<keyword evidence="2" id="KW-0678">Repressor</keyword>
<dbReference type="Proteomes" id="UP001329915">
    <property type="component" value="Chromosome"/>
</dbReference>
<organism evidence="3 4">
    <name type="scientific">Metallumcola ferriviriculae</name>
    <dbReference type="NCBI Taxonomy" id="3039180"/>
    <lineage>
        <taxon>Bacteria</taxon>
        <taxon>Bacillati</taxon>
        <taxon>Bacillota</taxon>
        <taxon>Clostridia</taxon>
        <taxon>Neomoorellales</taxon>
        <taxon>Desulfitibacteraceae</taxon>
        <taxon>Metallumcola</taxon>
    </lineage>
</organism>
<keyword evidence="2" id="KW-0810">Translation regulation</keyword>
<dbReference type="PANTHER" id="PTHR21043">
    <property type="entry name" value="IOJAP SUPERFAMILY ORTHOLOG"/>
    <property type="match status" value="1"/>
</dbReference>
<reference evidence="3 4" key="1">
    <citation type="submission" date="2023-04" db="EMBL/GenBank/DDBJ databases">
        <authorList>
            <person name="Hsu D."/>
        </authorList>
    </citation>
    <scope>NUCLEOTIDE SEQUENCE [LARGE SCALE GENOMIC DNA]</scope>
    <source>
        <strain evidence="3 4">MK1</strain>
    </source>
</reference>